<comment type="cofactor">
    <cofactor evidence="5">
        <name>FAD</name>
        <dbReference type="ChEBI" id="CHEBI:57692"/>
    </cofactor>
</comment>
<protein>
    <recommendedName>
        <fullName evidence="2 5">Proline dehydrogenase</fullName>
        <ecNumber evidence="2 5">1.5.5.2</ecNumber>
    </recommendedName>
</protein>
<dbReference type="Pfam" id="PF01619">
    <property type="entry name" value="Pro_dh"/>
    <property type="match status" value="1"/>
</dbReference>
<keyword evidence="8" id="KW-1185">Reference proteome</keyword>
<dbReference type="InterPro" id="IPR002872">
    <property type="entry name" value="Proline_DH_dom"/>
</dbReference>
<dbReference type="EMBL" id="CAJPDS010000010">
    <property type="protein sequence ID" value="CAF9911342.1"/>
    <property type="molecule type" value="Genomic_DNA"/>
</dbReference>
<reference evidence="7" key="1">
    <citation type="submission" date="2021-03" db="EMBL/GenBank/DDBJ databases">
        <authorList>
            <person name="Tagirdzhanova G."/>
        </authorList>
    </citation>
    <scope>NUCLEOTIDE SEQUENCE</scope>
</reference>
<dbReference type="GO" id="GO:0005739">
    <property type="term" value="C:mitochondrion"/>
    <property type="evidence" value="ECO:0007669"/>
    <property type="project" value="TreeGrafter"/>
</dbReference>
<comment type="catalytic activity">
    <reaction evidence="5">
        <text>L-proline + a quinone = (S)-1-pyrroline-5-carboxylate + a quinol + H(+)</text>
        <dbReference type="Rhea" id="RHEA:23784"/>
        <dbReference type="ChEBI" id="CHEBI:15378"/>
        <dbReference type="ChEBI" id="CHEBI:17388"/>
        <dbReference type="ChEBI" id="CHEBI:24646"/>
        <dbReference type="ChEBI" id="CHEBI:60039"/>
        <dbReference type="ChEBI" id="CHEBI:132124"/>
        <dbReference type="EC" id="1.5.5.2"/>
    </reaction>
</comment>
<dbReference type="InterPro" id="IPR029041">
    <property type="entry name" value="FAD-linked_oxidoreductase-like"/>
</dbReference>
<comment type="similarity">
    <text evidence="1 5">Belongs to the proline oxidase family.</text>
</comment>
<evidence type="ECO:0000256" key="4">
    <source>
        <dbReference type="ARBA" id="ARBA00023062"/>
    </source>
</evidence>
<evidence type="ECO:0000313" key="8">
    <source>
        <dbReference type="Proteomes" id="UP000664521"/>
    </source>
</evidence>
<evidence type="ECO:0000313" key="7">
    <source>
        <dbReference type="EMBL" id="CAF9911342.1"/>
    </source>
</evidence>
<dbReference type="PANTHER" id="PTHR13914">
    <property type="entry name" value="PROLINE OXIDASE"/>
    <property type="match status" value="1"/>
</dbReference>
<accession>A0A8H3EW19</accession>
<evidence type="ECO:0000259" key="6">
    <source>
        <dbReference type="Pfam" id="PF01619"/>
    </source>
</evidence>
<gene>
    <name evidence="7" type="ORF">HETSPECPRED_000305</name>
</gene>
<dbReference type="SUPFAM" id="SSF51730">
    <property type="entry name" value="FAD-linked oxidoreductase"/>
    <property type="match status" value="1"/>
</dbReference>
<evidence type="ECO:0000256" key="1">
    <source>
        <dbReference type="ARBA" id="ARBA00005869"/>
    </source>
</evidence>
<organism evidence="7 8">
    <name type="scientific">Heterodermia speciosa</name>
    <dbReference type="NCBI Taxonomy" id="116794"/>
    <lineage>
        <taxon>Eukaryota</taxon>
        <taxon>Fungi</taxon>
        <taxon>Dikarya</taxon>
        <taxon>Ascomycota</taxon>
        <taxon>Pezizomycotina</taxon>
        <taxon>Lecanoromycetes</taxon>
        <taxon>OSLEUM clade</taxon>
        <taxon>Lecanoromycetidae</taxon>
        <taxon>Caliciales</taxon>
        <taxon>Physciaceae</taxon>
        <taxon>Heterodermia</taxon>
    </lineage>
</organism>
<feature type="domain" description="Proline dehydrogenase" evidence="6">
    <location>
        <begin position="44"/>
        <end position="338"/>
    </location>
</feature>
<comment type="function">
    <text evidence="5">Converts proline to delta-1-pyrroline-5-carboxylate.</text>
</comment>
<dbReference type="EC" id="1.5.5.2" evidence="2 5"/>
<dbReference type="Proteomes" id="UP000664521">
    <property type="component" value="Unassembled WGS sequence"/>
</dbReference>
<keyword evidence="3 5" id="KW-0560">Oxidoreductase</keyword>
<dbReference type="Gene3D" id="3.20.20.220">
    <property type="match status" value="1"/>
</dbReference>
<dbReference type="AlphaFoldDB" id="A0A8H3EW19"/>
<keyword evidence="4 5" id="KW-0642">Proline metabolism</keyword>
<sequence>MYDQFCAGRNRLEIQARILQIKALGFSGVILCYGKENQIQKSGQHLVDNVEHSDSVLDEELQFWRQGNLETLDMIGDGDFLGIKYSGAGKSITEDLLRGKAPPRAFVEAMDAILQKALAQNCRIWIDAEQQFLQGSIDRWTIDLMRKYNRGRKPVLYNTLQAYLKLSREKLQDQLRLAQREGWQLAIKLVRGAYIENDMRERIHDTKEETDASYNGIVRDLLSGDVKGLGTEFPTMQLFLAGHNPVSVSKACNLIRELQQQDRLKTLPEFGQLQGMADQLGCEVLQHGEETAKASASAARTISVPKVYKCLTWGSVQECMQYLVRRAVENHGATGAVKDSMPALARELRRRMVDVVLWRRRRTSS</sequence>
<proteinExistence type="inferred from homology"/>
<keyword evidence="5" id="KW-0285">Flavoprotein</keyword>
<dbReference type="GO" id="GO:0004657">
    <property type="term" value="F:proline dehydrogenase activity"/>
    <property type="evidence" value="ECO:0007669"/>
    <property type="project" value="UniProtKB-EC"/>
</dbReference>
<evidence type="ECO:0000256" key="5">
    <source>
        <dbReference type="RuleBase" id="RU364054"/>
    </source>
</evidence>
<dbReference type="InterPro" id="IPR015659">
    <property type="entry name" value="Proline_oxidase"/>
</dbReference>
<keyword evidence="5" id="KW-0274">FAD</keyword>
<evidence type="ECO:0000256" key="2">
    <source>
        <dbReference type="ARBA" id="ARBA00012695"/>
    </source>
</evidence>
<dbReference type="GO" id="GO:0071949">
    <property type="term" value="F:FAD binding"/>
    <property type="evidence" value="ECO:0007669"/>
    <property type="project" value="TreeGrafter"/>
</dbReference>
<dbReference type="OrthoDB" id="5464at2759"/>
<evidence type="ECO:0000256" key="3">
    <source>
        <dbReference type="ARBA" id="ARBA00023002"/>
    </source>
</evidence>
<name>A0A8H3EW19_9LECA</name>
<comment type="caution">
    <text evidence="7">The sequence shown here is derived from an EMBL/GenBank/DDBJ whole genome shotgun (WGS) entry which is preliminary data.</text>
</comment>
<dbReference type="GO" id="GO:0010133">
    <property type="term" value="P:L-proline catabolic process to L-glutamate"/>
    <property type="evidence" value="ECO:0007669"/>
    <property type="project" value="TreeGrafter"/>
</dbReference>
<dbReference type="PANTHER" id="PTHR13914:SF34">
    <property type="entry name" value="PROLINE DEHYDROGENASE"/>
    <property type="match status" value="1"/>
</dbReference>